<evidence type="ECO:0000256" key="3">
    <source>
        <dbReference type="ARBA" id="ARBA00023125"/>
    </source>
</evidence>
<evidence type="ECO:0000256" key="4">
    <source>
        <dbReference type="ARBA" id="ARBA00023163"/>
    </source>
</evidence>
<keyword evidence="2" id="KW-0805">Transcription regulation</keyword>
<dbReference type="Proteomes" id="UP001201549">
    <property type="component" value="Unassembled WGS sequence"/>
</dbReference>
<dbReference type="InterPro" id="IPR000847">
    <property type="entry name" value="LysR_HTH_N"/>
</dbReference>
<dbReference type="InterPro" id="IPR036388">
    <property type="entry name" value="WH-like_DNA-bd_sf"/>
</dbReference>
<dbReference type="InterPro" id="IPR058163">
    <property type="entry name" value="LysR-type_TF_proteobact-type"/>
</dbReference>
<evidence type="ECO:0000256" key="2">
    <source>
        <dbReference type="ARBA" id="ARBA00023015"/>
    </source>
</evidence>
<dbReference type="RefSeq" id="WP_238896747.1">
    <property type="nucleotide sequence ID" value="NZ_JAKOGG010000008.1"/>
</dbReference>
<dbReference type="PROSITE" id="PS50931">
    <property type="entry name" value="HTH_LYSR"/>
    <property type="match status" value="1"/>
</dbReference>
<organism evidence="6 7">
    <name type="scientific">Shewanella electrica</name>
    <dbReference type="NCBI Taxonomy" id="515560"/>
    <lineage>
        <taxon>Bacteria</taxon>
        <taxon>Pseudomonadati</taxon>
        <taxon>Pseudomonadota</taxon>
        <taxon>Gammaproteobacteria</taxon>
        <taxon>Alteromonadales</taxon>
        <taxon>Shewanellaceae</taxon>
        <taxon>Shewanella</taxon>
    </lineage>
</organism>
<dbReference type="Gene3D" id="1.10.10.10">
    <property type="entry name" value="Winged helix-like DNA-binding domain superfamily/Winged helix DNA-binding domain"/>
    <property type="match status" value="1"/>
</dbReference>
<dbReference type="SUPFAM" id="SSF53850">
    <property type="entry name" value="Periplasmic binding protein-like II"/>
    <property type="match status" value="1"/>
</dbReference>
<feature type="domain" description="HTH lysR-type" evidence="5">
    <location>
        <begin position="1"/>
        <end position="61"/>
    </location>
</feature>
<dbReference type="Pfam" id="PF00126">
    <property type="entry name" value="HTH_1"/>
    <property type="match status" value="1"/>
</dbReference>
<dbReference type="InterPro" id="IPR005119">
    <property type="entry name" value="LysR_subst-bd"/>
</dbReference>
<dbReference type="SUPFAM" id="SSF46785">
    <property type="entry name" value="Winged helix' DNA-binding domain"/>
    <property type="match status" value="1"/>
</dbReference>
<name>A0ABT2FNR4_9GAMM</name>
<reference evidence="7" key="2">
    <citation type="submission" date="2023-07" db="EMBL/GenBank/DDBJ databases">
        <title>Shewanella mangrovi sp. nov., an acetaldehyde- degrading bacterium isolated from mangrove sediment.</title>
        <authorList>
            <person name="Liu Y."/>
        </authorList>
    </citation>
    <scope>NUCLEOTIDE SEQUENCE [LARGE SCALE GENOMIC DNA]</scope>
    <source>
        <strain evidence="7">C32</strain>
    </source>
</reference>
<evidence type="ECO:0000313" key="7">
    <source>
        <dbReference type="Proteomes" id="UP001201549"/>
    </source>
</evidence>
<dbReference type="InterPro" id="IPR036390">
    <property type="entry name" value="WH_DNA-bd_sf"/>
</dbReference>
<dbReference type="Pfam" id="PF03466">
    <property type="entry name" value="LysR_substrate"/>
    <property type="match status" value="1"/>
</dbReference>
<accession>A0ABT2FNR4</accession>
<proteinExistence type="inferred from homology"/>
<comment type="similarity">
    <text evidence="1">Belongs to the LysR transcriptional regulatory family.</text>
</comment>
<keyword evidence="4" id="KW-0804">Transcription</keyword>
<keyword evidence="7" id="KW-1185">Reference proteome</keyword>
<dbReference type="EMBL" id="JAKOGG010000008">
    <property type="protein sequence ID" value="MCS4557265.1"/>
    <property type="molecule type" value="Genomic_DNA"/>
</dbReference>
<comment type="caution">
    <text evidence="6">The sequence shown here is derived from an EMBL/GenBank/DDBJ whole genome shotgun (WGS) entry which is preliminary data.</text>
</comment>
<reference evidence="6 7" key="1">
    <citation type="submission" date="2022-02" db="EMBL/GenBank/DDBJ databases">
        <authorList>
            <person name="Zhuang L."/>
        </authorList>
    </citation>
    <scope>NUCLEOTIDE SEQUENCE [LARGE SCALE GENOMIC DNA]</scope>
    <source>
        <strain evidence="6 7">C32</strain>
    </source>
</reference>
<evidence type="ECO:0000313" key="6">
    <source>
        <dbReference type="EMBL" id="MCS4557265.1"/>
    </source>
</evidence>
<dbReference type="PANTHER" id="PTHR30537">
    <property type="entry name" value="HTH-TYPE TRANSCRIPTIONAL REGULATOR"/>
    <property type="match status" value="1"/>
</dbReference>
<evidence type="ECO:0000259" key="5">
    <source>
        <dbReference type="PROSITE" id="PS50931"/>
    </source>
</evidence>
<dbReference type="Gene3D" id="3.40.190.290">
    <property type="match status" value="1"/>
</dbReference>
<sequence length="297" mass="33476">MDATHLYRMLVFANVVEQGSLTGAAQQLGISRSMVSQHLKTLETKLQQQLLQRTTRSLALTAAGKDYYEHCAELTRMAKQAAAAITVSNEQLYGSIRLSVPEAWGTLKLLPQLGKFHRQHPQLQLNLSLEQADYMSITAWQADVAIIASSHAIQQEALPFAHYQQLIVASAEYVEQHGKPLHPDNLQQFHWLAASVNQLPQSWQLHDSSGQRYEVRLTPFSGCNSLLALKSLVEQSVGFACLPDYLCREALDQRLLVQLLPSYPLMTSQLFVVHRFGENIPPRVRVLLKFFQENFAD</sequence>
<keyword evidence="3" id="KW-0238">DNA-binding</keyword>
<gene>
    <name evidence="6" type="ORF">L9G74_12495</name>
</gene>
<dbReference type="CDD" id="cd08422">
    <property type="entry name" value="PBP2_CrgA_like"/>
    <property type="match status" value="1"/>
</dbReference>
<evidence type="ECO:0000256" key="1">
    <source>
        <dbReference type="ARBA" id="ARBA00009437"/>
    </source>
</evidence>
<dbReference type="PANTHER" id="PTHR30537:SF30">
    <property type="entry name" value="TRANSCRIPTIONAL REGULATOR-RELATED"/>
    <property type="match status" value="1"/>
</dbReference>
<protein>
    <submittedName>
        <fullName evidence="6">LysR family transcriptional regulator</fullName>
    </submittedName>
</protein>